<gene>
    <name evidence="2" type="primary">Acey_s0034.g2835</name>
    <name evidence="2" type="ORF">Y032_0034g2835</name>
</gene>
<dbReference type="Proteomes" id="UP000024635">
    <property type="component" value="Unassembled WGS sequence"/>
</dbReference>
<protein>
    <submittedName>
        <fullName evidence="2">Uncharacterized protein</fullName>
    </submittedName>
</protein>
<feature type="region of interest" description="Disordered" evidence="1">
    <location>
        <begin position="1"/>
        <end position="37"/>
    </location>
</feature>
<organism evidence="2 3">
    <name type="scientific">Ancylostoma ceylanicum</name>
    <dbReference type="NCBI Taxonomy" id="53326"/>
    <lineage>
        <taxon>Eukaryota</taxon>
        <taxon>Metazoa</taxon>
        <taxon>Ecdysozoa</taxon>
        <taxon>Nematoda</taxon>
        <taxon>Chromadorea</taxon>
        <taxon>Rhabditida</taxon>
        <taxon>Rhabditina</taxon>
        <taxon>Rhabditomorpha</taxon>
        <taxon>Strongyloidea</taxon>
        <taxon>Ancylostomatidae</taxon>
        <taxon>Ancylostomatinae</taxon>
        <taxon>Ancylostoma</taxon>
    </lineage>
</organism>
<feature type="compositionally biased region" description="Polar residues" evidence="1">
    <location>
        <begin position="1"/>
        <end position="18"/>
    </location>
</feature>
<comment type="caution">
    <text evidence="2">The sequence shown here is derived from an EMBL/GenBank/DDBJ whole genome shotgun (WGS) entry which is preliminary data.</text>
</comment>
<accession>A0A016UMU0</accession>
<evidence type="ECO:0000313" key="3">
    <source>
        <dbReference type="Proteomes" id="UP000024635"/>
    </source>
</evidence>
<dbReference type="AlphaFoldDB" id="A0A016UMU0"/>
<evidence type="ECO:0000313" key="2">
    <source>
        <dbReference type="EMBL" id="EYC16167.1"/>
    </source>
</evidence>
<evidence type="ECO:0000256" key="1">
    <source>
        <dbReference type="SAM" id="MobiDB-lite"/>
    </source>
</evidence>
<dbReference type="EMBL" id="JARK01001370">
    <property type="protein sequence ID" value="EYC16167.1"/>
    <property type="molecule type" value="Genomic_DNA"/>
</dbReference>
<reference evidence="3" key="1">
    <citation type="journal article" date="2015" name="Nat. Genet.">
        <title>The genome and transcriptome of the zoonotic hookworm Ancylostoma ceylanicum identify infection-specific gene families.</title>
        <authorList>
            <person name="Schwarz E.M."/>
            <person name="Hu Y."/>
            <person name="Antoshechkin I."/>
            <person name="Miller M.M."/>
            <person name="Sternberg P.W."/>
            <person name="Aroian R.V."/>
        </authorList>
    </citation>
    <scope>NUCLEOTIDE SEQUENCE</scope>
    <source>
        <strain evidence="3">HY135</strain>
    </source>
</reference>
<sequence length="92" mass="10283">MTNTAGPTPVLASQQPPGNKTRKASERRRSLDDDASSARLAMDSVRAKGCAITFGTSVRVVIYPKLTVYDHEKPPVNWPSNPRWYVRKRAEK</sequence>
<feature type="compositionally biased region" description="Basic and acidic residues" evidence="1">
    <location>
        <begin position="23"/>
        <end position="32"/>
    </location>
</feature>
<proteinExistence type="predicted"/>
<keyword evidence="3" id="KW-1185">Reference proteome</keyword>
<name>A0A016UMU0_9BILA</name>